<dbReference type="PANTHER" id="PTHR33778:SF3">
    <property type="entry name" value="PROTEIN MGTC"/>
    <property type="match status" value="1"/>
</dbReference>
<feature type="transmembrane region" description="Helical" evidence="7">
    <location>
        <begin position="102"/>
        <end position="120"/>
    </location>
</feature>
<keyword evidence="4 7" id="KW-0812">Transmembrane</keyword>
<organism evidence="9 10">
    <name type="scientific">Desulfovibrio intestinalis</name>
    <dbReference type="NCBI Taxonomy" id="58621"/>
    <lineage>
        <taxon>Bacteria</taxon>
        <taxon>Pseudomonadati</taxon>
        <taxon>Thermodesulfobacteriota</taxon>
        <taxon>Desulfovibrionia</taxon>
        <taxon>Desulfovibrionales</taxon>
        <taxon>Desulfovibrionaceae</taxon>
        <taxon>Desulfovibrio</taxon>
    </lineage>
</organism>
<dbReference type="Pfam" id="PF02308">
    <property type="entry name" value="MgtC"/>
    <property type="match status" value="1"/>
</dbReference>
<dbReference type="Proteomes" id="UP000539075">
    <property type="component" value="Unassembled WGS sequence"/>
</dbReference>
<evidence type="ECO:0000256" key="7">
    <source>
        <dbReference type="SAM" id="Phobius"/>
    </source>
</evidence>
<feature type="transmembrane region" description="Helical" evidence="7">
    <location>
        <begin position="73"/>
        <end position="90"/>
    </location>
</feature>
<reference evidence="9 10" key="1">
    <citation type="submission" date="2020-08" db="EMBL/GenBank/DDBJ databases">
        <title>Genomic Encyclopedia of Type Strains, Phase IV (KMG-IV): sequencing the most valuable type-strain genomes for metagenomic binning, comparative biology and taxonomic classification.</title>
        <authorList>
            <person name="Goeker M."/>
        </authorList>
    </citation>
    <scope>NUCLEOTIDE SEQUENCE [LARGE SCALE GENOMIC DNA]</scope>
    <source>
        <strain evidence="9 10">DSM 11275</strain>
    </source>
</reference>
<keyword evidence="5 7" id="KW-1133">Transmembrane helix</keyword>
<evidence type="ECO:0000313" key="9">
    <source>
        <dbReference type="EMBL" id="MBB5143291.1"/>
    </source>
</evidence>
<evidence type="ECO:0000259" key="8">
    <source>
        <dbReference type="Pfam" id="PF02308"/>
    </source>
</evidence>
<dbReference type="AlphaFoldDB" id="A0A7W8C0F4"/>
<keyword evidence="3" id="KW-1003">Cell membrane</keyword>
<keyword evidence="10" id="KW-1185">Reference proteome</keyword>
<evidence type="ECO:0000256" key="1">
    <source>
        <dbReference type="ARBA" id="ARBA00004651"/>
    </source>
</evidence>
<evidence type="ECO:0000313" key="10">
    <source>
        <dbReference type="Proteomes" id="UP000539075"/>
    </source>
</evidence>
<gene>
    <name evidence="9" type="ORF">HNQ38_001379</name>
</gene>
<dbReference type="GO" id="GO:0005886">
    <property type="term" value="C:plasma membrane"/>
    <property type="evidence" value="ECO:0007669"/>
    <property type="project" value="UniProtKB-SubCell"/>
</dbReference>
<keyword evidence="6 7" id="KW-0472">Membrane</keyword>
<sequence>MTLAAIQSFQLESFLDSCLSVTVAFILGSIVGFERQYRQRTAGLRTNVLVAIGSSVFVDIAACIAGPDGAARAISYIISGVGFLGAGIIMRDQGRVSGLDTAATLWGVAAIGACAGADLLGESCLAALFVLLANTLLRPIANAINRAPLQMKALESAVSVHMIILGEKTGESLSMLKGLLRSEGYDATDIDVRPFADGKVEVEATFAAGSADTEYFERLVTKITAAPYVDNAYWSPVMLEGAQ</sequence>
<dbReference type="InterPro" id="IPR049177">
    <property type="entry name" value="MgtC_SapB_SrpB_YhiD_N"/>
</dbReference>
<proteinExistence type="inferred from homology"/>
<feature type="domain" description="MgtC/SapB/SrpB/YhiD N-terminal" evidence="8">
    <location>
        <begin position="22"/>
        <end position="142"/>
    </location>
</feature>
<dbReference type="PRINTS" id="PR01837">
    <property type="entry name" value="MGTCSAPBPROT"/>
</dbReference>
<evidence type="ECO:0000256" key="4">
    <source>
        <dbReference type="ARBA" id="ARBA00022692"/>
    </source>
</evidence>
<dbReference type="RefSeq" id="WP_221277837.1">
    <property type="nucleotide sequence ID" value="NZ_JACHGO010000003.1"/>
</dbReference>
<dbReference type="InterPro" id="IPR003416">
    <property type="entry name" value="MgtC/SapB/SrpB/YhiD_fam"/>
</dbReference>
<comment type="caution">
    <text evidence="9">The sequence shown here is derived from an EMBL/GenBank/DDBJ whole genome shotgun (WGS) entry which is preliminary data.</text>
</comment>
<comment type="similarity">
    <text evidence="2">Belongs to the MgtC/SapB family.</text>
</comment>
<accession>A0A7W8C0F4</accession>
<protein>
    <submittedName>
        <fullName evidence="9">Putative Mg2+ transporter-C (MgtC) family protein</fullName>
    </submittedName>
</protein>
<comment type="subcellular location">
    <subcellularLocation>
        <location evidence="1">Cell membrane</location>
        <topology evidence="1">Multi-pass membrane protein</topology>
    </subcellularLocation>
</comment>
<evidence type="ECO:0000256" key="3">
    <source>
        <dbReference type="ARBA" id="ARBA00022475"/>
    </source>
</evidence>
<evidence type="ECO:0000256" key="6">
    <source>
        <dbReference type="ARBA" id="ARBA00023136"/>
    </source>
</evidence>
<evidence type="ECO:0000256" key="2">
    <source>
        <dbReference type="ARBA" id="ARBA00009298"/>
    </source>
</evidence>
<dbReference type="PANTHER" id="PTHR33778">
    <property type="entry name" value="PROTEIN MGTC"/>
    <property type="match status" value="1"/>
</dbReference>
<dbReference type="EMBL" id="JACHGO010000003">
    <property type="protein sequence ID" value="MBB5143291.1"/>
    <property type="molecule type" value="Genomic_DNA"/>
</dbReference>
<evidence type="ECO:0000256" key="5">
    <source>
        <dbReference type="ARBA" id="ARBA00022989"/>
    </source>
</evidence>
<feature type="transmembrane region" description="Helical" evidence="7">
    <location>
        <begin position="46"/>
        <end position="67"/>
    </location>
</feature>
<name>A0A7W8C0F4_9BACT</name>
<feature type="transmembrane region" description="Helical" evidence="7">
    <location>
        <begin position="14"/>
        <end position="34"/>
    </location>
</feature>